<sequence>MFPAQVAGDVLDVTPGNVAGQTADALGVVFPVDGRVAGVETDTGVGERARVEGGGPTEDGGSKPEA</sequence>
<dbReference type="EMBL" id="JAMQOS010000001">
    <property type="protein sequence ID" value="MDS0280954.1"/>
    <property type="molecule type" value="Genomic_DNA"/>
</dbReference>
<reference evidence="2 3" key="1">
    <citation type="submission" date="2022-06" db="EMBL/GenBank/DDBJ databases">
        <title>Halomicroarcula sp. a new haloarchaeum isolate from saline soil.</title>
        <authorList>
            <person name="Strakova D."/>
            <person name="Galisteo C."/>
            <person name="Sanchez-Porro C."/>
            <person name="Ventosa A."/>
        </authorList>
    </citation>
    <scope>NUCLEOTIDE SEQUENCE [LARGE SCALE GENOMIC DNA]</scope>
    <source>
        <strain evidence="2 3">S3CR25-11</strain>
    </source>
</reference>
<organism evidence="2 3">
    <name type="scientific">Haloarcula onubensis</name>
    <dbReference type="NCBI Taxonomy" id="2950539"/>
    <lineage>
        <taxon>Archaea</taxon>
        <taxon>Methanobacteriati</taxon>
        <taxon>Methanobacteriota</taxon>
        <taxon>Stenosarchaea group</taxon>
        <taxon>Halobacteria</taxon>
        <taxon>Halobacteriales</taxon>
        <taxon>Haloarculaceae</taxon>
        <taxon>Haloarcula</taxon>
    </lineage>
</organism>
<keyword evidence="3" id="KW-1185">Reference proteome</keyword>
<evidence type="ECO:0000313" key="2">
    <source>
        <dbReference type="EMBL" id="MDS0280954.1"/>
    </source>
</evidence>
<name>A0ABU2FKK0_9EURY</name>
<dbReference type="Proteomes" id="UP001268864">
    <property type="component" value="Unassembled WGS sequence"/>
</dbReference>
<evidence type="ECO:0000256" key="1">
    <source>
        <dbReference type="SAM" id="MobiDB-lite"/>
    </source>
</evidence>
<accession>A0ABU2FKK0</accession>
<evidence type="ECO:0000313" key="3">
    <source>
        <dbReference type="Proteomes" id="UP001268864"/>
    </source>
</evidence>
<gene>
    <name evidence="2" type="ORF">NDI86_02395</name>
</gene>
<proteinExistence type="predicted"/>
<comment type="caution">
    <text evidence="2">The sequence shown here is derived from an EMBL/GenBank/DDBJ whole genome shotgun (WGS) entry which is preliminary data.</text>
</comment>
<dbReference type="RefSeq" id="WP_310898794.1">
    <property type="nucleotide sequence ID" value="NZ_JAMQOS010000001.1"/>
</dbReference>
<protein>
    <submittedName>
        <fullName evidence="2">Uncharacterized protein</fullName>
    </submittedName>
</protein>
<feature type="region of interest" description="Disordered" evidence="1">
    <location>
        <begin position="43"/>
        <end position="66"/>
    </location>
</feature>